<evidence type="ECO:0000313" key="3">
    <source>
        <dbReference type="Proteomes" id="UP001314170"/>
    </source>
</evidence>
<feature type="compositionally biased region" description="Polar residues" evidence="1">
    <location>
        <begin position="116"/>
        <end position="130"/>
    </location>
</feature>
<feature type="compositionally biased region" description="Polar residues" evidence="1">
    <location>
        <begin position="157"/>
        <end position="188"/>
    </location>
</feature>
<comment type="caution">
    <text evidence="2">The sequence shown here is derived from an EMBL/GenBank/DDBJ whole genome shotgun (WGS) entry which is preliminary data.</text>
</comment>
<sequence length="642" mass="68968">MDCGVSFSQSPNSSMNKERDKVSMPSSSKESPAKGDNPTDSRFDSNQSSTVPPVVNMKDFSVSVDETLNSAVSNETNSVSIPSSSEESPVIAGNPIAKISLDSDQTPIVLPVKSSQDFGVSVNETSNSATSDERDEVSFLSFSQESPADADKPVKSSLDSDQSSMELLVTDSQDNSVSINETLNSVSSHEMEKVSMPFPSKGSPVNSDNPIDENSLESEQSSLAPPSTNSQDISVSVNETLNSPSRNGTGKVSMPSSCTESIVIADHQIVENSLDSDQSSIVLHETNSQHIDASFSETLNSVSSNKMDKASMPSSSKIIPVGTDNPMDENSLDSARSSLAPPSTNSQDISVSVNETLNSSARQSSSEEILVIADDQLVENSLDSVQSSIVLPETNYHDIDVSVSETLNSSSNETDKVYNPSYSKESLSVADNPDAKNSLDSDQSSTASAMTKSQDIVSKDNFYDCQDWIGSESDDDFFSAKGDYSGAWSRQSSIKGETPTEGREKLVEPFHDGFSSKSYQVDDHKSMPPTTQGIKLGNSEQEPSPVDENKKLAELLREPFWSGHANDHDSIAPISNETKLVELLQDSQWSQEIASTRVAACHLSPTDGNSTNTGRANCCFPSWSPSRGSKERKKQTPPRSQG</sequence>
<dbReference type="InterPro" id="IPR038947">
    <property type="entry name" value="At3g27210-like"/>
</dbReference>
<feature type="compositionally biased region" description="Polar residues" evidence="1">
    <location>
        <begin position="1"/>
        <end position="15"/>
    </location>
</feature>
<feature type="compositionally biased region" description="Polar residues" evidence="1">
    <location>
        <begin position="440"/>
        <end position="453"/>
    </location>
</feature>
<feature type="compositionally biased region" description="Polar residues" evidence="1">
    <location>
        <begin position="217"/>
        <end position="259"/>
    </location>
</feature>
<feature type="compositionally biased region" description="Polar residues" evidence="1">
    <location>
        <begin position="528"/>
        <end position="542"/>
    </location>
</feature>
<feature type="compositionally biased region" description="Basic and acidic residues" evidence="1">
    <location>
        <begin position="31"/>
        <end position="43"/>
    </location>
</feature>
<feature type="region of interest" description="Disordered" evidence="1">
    <location>
        <begin position="517"/>
        <end position="547"/>
    </location>
</feature>
<dbReference type="Proteomes" id="UP001314170">
    <property type="component" value="Unassembled WGS sequence"/>
</dbReference>
<dbReference type="PANTHER" id="PTHR34280">
    <property type="entry name" value="OS01G0920100 PROTEIN"/>
    <property type="match status" value="1"/>
</dbReference>
<feature type="region of interest" description="Disordered" evidence="1">
    <location>
        <begin position="605"/>
        <end position="642"/>
    </location>
</feature>
<feature type="region of interest" description="Disordered" evidence="1">
    <location>
        <begin position="116"/>
        <end position="259"/>
    </location>
</feature>
<dbReference type="PANTHER" id="PTHR34280:SF17">
    <property type="entry name" value="PROTEIN WAVE"/>
    <property type="match status" value="1"/>
</dbReference>
<feature type="compositionally biased region" description="Polar residues" evidence="1">
    <location>
        <begin position="332"/>
        <end position="350"/>
    </location>
</feature>
<feature type="region of interest" description="Disordered" evidence="1">
    <location>
        <begin position="1"/>
        <end position="58"/>
    </location>
</feature>
<gene>
    <name evidence="2" type="ORF">DCAF_LOCUS11696</name>
</gene>
<keyword evidence="3" id="KW-1185">Reference proteome</keyword>
<dbReference type="EMBL" id="CAWUPB010001009">
    <property type="protein sequence ID" value="CAK7336685.1"/>
    <property type="molecule type" value="Genomic_DNA"/>
</dbReference>
<feature type="compositionally biased region" description="Polar residues" evidence="1">
    <location>
        <begin position="606"/>
        <end position="615"/>
    </location>
</feature>
<accession>A0AAV1RLC7</accession>
<reference evidence="2 3" key="1">
    <citation type="submission" date="2024-01" db="EMBL/GenBank/DDBJ databases">
        <authorList>
            <person name="Waweru B."/>
        </authorList>
    </citation>
    <scope>NUCLEOTIDE SEQUENCE [LARGE SCALE GENOMIC DNA]</scope>
</reference>
<proteinExistence type="predicted"/>
<organism evidence="2 3">
    <name type="scientific">Dovyalis caffra</name>
    <dbReference type="NCBI Taxonomy" id="77055"/>
    <lineage>
        <taxon>Eukaryota</taxon>
        <taxon>Viridiplantae</taxon>
        <taxon>Streptophyta</taxon>
        <taxon>Embryophyta</taxon>
        <taxon>Tracheophyta</taxon>
        <taxon>Spermatophyta</taxon>
        <taxon>Magnoliopsida</taxon>
        <taxon>eudicotyledons</taxon>
        <taxon>Gunneridae</taxon>
        <taxon>Pentapetalae</taxon>
        <taxon>rosids</taxon>
        <taxon>fabids</taxon>
        <taxon>Malpighiales</taxon>
        <taxon>Salicaceae</taxon>
        <taxon>Flacourtieae</taxon>
        <taxon>Dovyalis</taxon>
    </lineage>
</organism>
<feature type="region of interest" description="Disordered" evidence="1">
    <location>
        <begin position="410"/>
        <end position="453"/>
    </location>
</feature>
<protein>
    <submittedName>
        <fullName evidence="2">Uncharacterized protein</fullName>
    </submittedName>
</protein>
<evidence type="ECO:0000256" key="1">
    <source>
        <dbReference type="SAM" id="MobiDB-lite"/>
    </source>
</evidence>
<feature type="region of interest" description="Disordered" evidence="1">
    <location>
        <begin position="301"/>
        <end position="350"/>
    </location>
</feature>
<name>A0AAV1RLC7_9ROSI</name>
<dbReference type="AlphaFoldDB" id="A0AAV1RLC7"/>
<evidence type="ECO:0000313" key="2">
    <source>
        <dbReference type="EMBL" id="CAK7336685.1"/>
    </source>
</evidence>